<dbReference type="InterPro" id="IPR010998">
    <property type="entry name" value="Integrase_recombinase_N"/>
</dbReference>
<evidence type="ECO:0000256" key="5">
    <source>
        <dbReference type="ARBA" id="ARBA00023125"/>
    </source>
</evidence>
<dbReference type="Pfam" id="PF13495">
    <property type="entry name" value="Phage_int_SAM_4"/>
    <property type="match status" value="1"/>
</dbReference>
<dbReference type="EMBL" id="BMXI01000019">
    <property type="protein sequence ID" value="GHC65642.1"/>
    <property type="molecule type" value="Genomic_DNA"/>
</dbReference>
<keyword evidence="5" id="KW-0238">DNA-binding</keyword>
<accession>A0A918TW89</accession>
<dbReference type="PANTHER" id="PTHR30349:SF64">
    <property type="entry name" value="PROPHAGE INTEGRASE INTD-RELATED"/>
    <property type="match status" value="1"/>
</dbReference>
<dbReference type="GO" id="GO:0003677">
    <property type="term" value="F:DNA binding"/>
    <property type="evidence" value="ECO:0007669"/>
    <property type="project" value="UniProtKB-KW"/>
</dbReference>
<gene>
    <name evidence="10" type="ORF">GCM10007100_36840</name>
</gene>
<reference evidence="10" key="1">
    <citation type="journal article" date="2014" name="Int. J. Syst. Evol. Microbiol.">
        <title>Complete genome sequence of Corynebacterium casei LMG S-19264T (=DSM 44701T), isolated from a smear-ripened cheese.</title>
        <authorList>
            <consortium name="US DOE Joint Genome Institute (JGI-PGF)"/>
            <person name="Walter F."/>
            <person name="Albersmeier A."/>
            <person name="Kalinowski J."/>
            <person name="Ruckert C."/>
        </authorList>
    </citation>
    <scope>NUCLEOTIDE SEQUENCE</scope>
    <source>
        <strain evidence="10">KCTC 12988</strain>
    </source>
</reference>
<evidence type="ECO:0000256" key="8">
    <source>
        <dbReference type="ARBA" id="ARBA00038613"/>
    </source>
</evidence>
<evidence type="ECO:0000256" key="7">
    <source>
        <dbReference type="ARBA" id="ARBA00037721"/>
    </source>
</evidence>
<evidence type="ECO:0000256" key="6">
    <source>
        <dbReference type="ARBA" id="ARBA00023172"/>
    </source>
</evidence>
<dbReference type="InterPro" id="IPR011946">
    <property type="entry name" value="Integrase_integron-type"/>
</dbReference>
<dbReference type="Gene3D" id="1.10.150.130">
    <property type="match status" value="1"/>
</dbReference>
<comment type="subcellular location">
    <subcellularLocation>
        <location evidence="1">Cytoplasm</location>
    </subcellularLocation>
</comment>
<comment type="caution">
    <text evidence="10">The sequence shown here is derived from an EMBL/GenBank/DDBJ whole genome shotgun (WGS) entry which is preliminary data.</text>
</comment>
<keyword evidence="6" id="KW-0233">DNA recombination</keyword>
<evidence type="ECO:0000256" key="2">
    <source>
        <dbReference type="ARBA" id="ARBA00008857"/>
    </source>
</evidence>
<name>A0A918TW89_9BACT</name>
<dbReference type="Pfam" id="PF00589">
    <property type="entry name" value="Phage_integrase"/>
    <property type="match status" value="1"/>
</dbReference>
<evidence type="ECO:0000313" key="10">
    <source>
        <dbReference type="EMBL" id="GHC65642.1"/>
    </source>
</evidence>
<dbReference type="Gene3D" id="1.10.443.10">
    <property type="entry name" value="Intergrase catalytic core"/>
    <property type="match status" value="1"/>
</dbReference>
<keyword evidence="11" id="KW-1185">Reference proteome</keyword>
<sequence>MFIMGKKDQDSGNKASSRQQFAVQFRSLLTQKGVSEAAIPYYEKRLQHWGRVLRERAENPKDVAFVNWIRSLAERPHVESYQIQQAMRAVRWAHGEILKESWINLVDWKELKDELSLMETSQEVDRVSREEYGRRLRNKGFNPSSLAILMKVFVALRGRNYALRTERTYLSWAERFVRSVEANKSRFSTEQAQLFLENLALEDHVAPATQKQALSSLLFLFREGLGMDEPNFGSFALAKSKRRMPVVLSRDEMKSLLGEMEGTWGLMAELLYGSGLRLMEVMRLRVKDIDFDLGMIVVREGKGRKDRRTALPRSLEERLRAHLKEIRALYDLDRSENLAGVWLPYAAEKKAPSWAKEWGWFWLFPSQRRSVDPRGGHVRRHHLNENGLQKAIKTAAIQAEIAKKVSCHSLRHSFATHLLESGKDIRTVQELLGHEDVRTTEIYTHVLNRPGDVFVSPLDDLG</sequence>
<evidence type="ECO:0000256" key="3">
    <source>
        <dbReference type="ARBA" id="ARBA00022490"/>
    </source>
</evidence>
<dbReference type="InterPro" id="IPR004107">
    <property type="entry name" value="Integrase_SAM-like_N"/>
</dbReference>
<comment type="subunit">
    <text evidence="8">Forms a cyclic heterotetrameric complex composed of two molecules of XerC and two molecules of XerD.</text>
</comment>
<proteinExistence type="inferred from homology"/>
<dbReference type="Proteomes" id="UP000644507">
    <property type="component" value="Unassembled WGS sequence"/>
</dbReference>
<evidence type="ECO:0000256" key="4">
    <source>
        <dbReference type="ARBA" id="ARBA00022908"/>
    </source>
</evidence>
<protein>
    <recommendedName>
        <fullName evidence="9">Tyr recombinase domain-containing protein</fullName>
    </recommendedName>
</protein>
<dbReference type="PANTHER" id="PTHR30349">
    <property type="entry name" value="PHAGE INTEGRASE-RELATED"/>
    <property type="match status" value="1"/>
</dbReference>
<evidence type="ECO:0000313" key="11">
    <source>
        <dbReference type="Proteomes" id="UP000644507"/>
    </source>
</evidence>
<evidence type="ECO:0000256" key="1">
    <source>
        <dbReference type="ARBA" id="ARBA00004496"/>
    </source>
</evidence>
<organism evidence="10 11">
    <name type="scientific">Roseibacillus persicicus</name>
    <dbReference type="NCBI Taxonomy" id="454148"/>
    <lineage>
        <taxon>Bacteria</taxon>
        <taxon>Pseudomonadati</taxon>
        <taxon>Verrucomicrobiota</taxon>
        <taxon>Verrucomicrobiia</taxon>
        <taxon>Verrucomicrobiales</taxon>
        <taxon>Verrucomicrobiaceae</taxon>
        <taxon>Roseibacillus</taxon>
    </lineage>
</organism>
<dbReference type="InterPro" id="IPR013762">
    <property type="entry name" value="Integrase-like_cat_sf"/>
</dbReference>
<comment type="similarity">
    <text evidence="2">Belongs to the 'phage' integrase family.</text>
</comment>
<dbReference type="FunFam" id="1.10.443.10:FF:000007">
    <property type="entry name" value="Tyrosine recombinase XerC"/>
    <property type="match status" value="1"/>
</dbReference>
<keyword evidence="3" id="KW-0963">Cytoplasm</keyword>
<dbReference type="InterPro" id="IPR011010">
    <property type="entry name" value="DNA_brk_join_enz"/>
</dbReference>
<keyword evidence="4" id="KW-0229">DNA integration</keyword>
<reference evidence="10" key="2">
    <citation type="submission" date="2020-09" db="EMBL/GenBank/DDBJ databases">
        <authorList>
            <person name="Sun Q."/>
            <person name="Kim S."/>
        </authorList>
    </citation>
    <scope>NUCLEOTIDE SEQUENCE</scope>
    <source>
        <strain evidence="10">KCTC 12988</strain>
    </source>
</reference>
<dbReference type="PROSITE" id="PS51898">
    <property type="entry name" value="TYR_RECOMBINASE"/>
    <property type="match status" value="1"/>
</dbReference>
<dbReference type="GO" id="GO:0006310">
    <property type="term" value="P:DNA recombination"/>
    <property type="evidence" value="ECO:0007669"/>
    <property type="project" value="UniProtKB-KW"/>
</dbReference>
<feature type="domain" description="Tyr recombinase" evidence="9">
    <location>
        <begin position="243"/>
        <end position="459"/>
    </location>
</feature>
<dbReference type="InterPro" id="IPR002104">
    <property type="entry name" value="Integrase_catalytic"/>
</dbReference>
<dbReference type="GO" id="GO:0015074">
    <property type="term" value="P:DNA integration"/>
    <property type="evidence" value="ECO:0007669"/>
    <property type="project" value="UniProtKB-KW"/>
</dbReference>
<dbReference type="SUPFAM" id="SSF56349">
    <property type="entry name" value="DNA breaking-rejoining enzymes"/>
    <property type="match status" value="1"/>
</dbReference>
<dbReference type="GO" id="GO:0005737">
    <property type="term" value="C:cytoplasm"/>
    <property type="evidence" value="ECO:0007669"/>
    <property type="project" value="UniProtKB-SubCell"/>
</dbReference>
<comment type="function">
    <text evidence="7">Site-specific tyrosine recombinase, which acts by catalyzing the cutting and rejoining of the recombining DNA molecules. The XerC-XerD complex is essential to convert dimers of the bacterial chromosome into monomers to permit their segregation at cell division. It also contributes to the segregational stability of plasmids.</text>
</comment>
<dbReference type="NCBIfam" id="TIGR02249">
    <property type="entry name" value="integrase_gron"/>
    <property type="match status" value="1"/>
</dbReference>
<dbReference type="InterPro" id="IPR050090">
    <property type="entry name" value="Tyrosine_recombinase_XerCD"/>
</dbReference>
<dbReference type="AlphaFoldDB" id="A0A918TW89"/>
<dbReference type="CDD" id="cd01193">
    <property type="entry name" value="INT_IntI_C"/>
    <property type="match status" value="1"/>
</dbReference>
<evidence type="ECO:0000259" key="9">
    <source>
        <dbReference type="PROSITE" id="PS51898"/>
    </source>
</evidence>